<dbReference type="NCBIfam" id="NF033543">
    <property type="entry name" value="transpos_IS256"/>
    <property type="match status" value="1"/>
</dbReference>
<evidence type="ECO:0000256" key="4">
    <source>
        <dbReference type="ARBA" id="ARBA00023125"/>
    </source>
</evidence>
<evidence type="ECO:0000256" key="6">
    <source>
        <dbReference type="RuleBase" id="RU365089"/>
    </source>
</evidence>
<evidence type="ECO:0000313" key="7">
    <source>
        <dbReference type="EMBL" id="BCS80191.1"/>
    </source>
</evidence>
<proteinExistence type="inferred from homology"/>
<dbReference type="InterPro" id="IPR001207">
    <property type="entry name" value="Transposase_mutator"/>
</dbReference>
<dbReference type="PANTHER" id="PTHR33217:SF8">
    <property type="entry name" value="MUTATOR FAMILY TRANSPOSASE"/>
    <property type="match status" value="1"/>
</dbReference>
<name>A0ABM7NJB2_9FIRM</name>
<keyword evidence="8" id="KW-1185">Reference proteome</keyword>
<organism evidence="7 8">
    <name type="scientific">Caldicellulosiruptor diazotrophicus</name>
    <dbReference type="NCBI Taxonomy" id="2806205"/>
    <lineage>
        <taxon>Bacteria</taxon>
        <taxon>Bacillati</taxon>
        <taxon>Bacillota</taxon>
        <taxon>Bacillota incertae sedis</taxon>
        <taxon>Caldicellulosiruptorales</taxon>
        <taxon>Caldicellulosiruptoraceae</taxon>
        <taxon>Caldicellulosiruptor</taxon>
    </lineage>
</organism>
<evidence type="ECO:0000256" key="3">
    <source>
        <dbReference type="ARBA" id="ARBA00022578"/>
    </source>
</evidence>
<protein>
    <recommendedName>
        <fullName evidence="6">Mutator family transposase</fullName>
    </recommendedName>
</protein>
<accession>A0ABM7NJB2</accession>
<reference evidence="7 8" key="1">
    <citation type="submission" date="2021-02" db="EMBL/GenBank/DDBJ databases">
        <title>Nitrogen-fixing ability and nitrogen fixation related genes of thermophilic fermentative bacteria in the genus Caldicellulosiruptor.</title>
        <authorList>
            <person name="Chen Y."/>
            <person name="Nishihara A."/>
            <person name="Haruta S."/>
        </authorList>
    </citation>
    <scope>NUCLEOTIDE SEQUENCE [LARGE SCALE GENOMIC DNA]</scope>
    <source>
        <strain evidence="7 8">YA01</strain>
    </source>
</reference>
<evidence type="ECO:0000256" key="5">
    <source>
        <dbReference type="ARBA" id="ARBA00023172"/>
    </source>
</evidence>
<sequence>MNKNEIIETAKNMAVEQVLNMYCSKDDPNRPALKQLLENLLDCFMLSERKVALLKMIMTKAMVFTIENLQHLPCVLKSLSLAHALRICDLLSSSFRYKRVDSLATSLLMSLVVNGYSESSLVQTLKALNLPYSENEILKIKEDLKNELQLFKQRELPTSAFALIIDGYHCEVKDNSKVKQATCYVVLGIDLEGKKDIFGVYTFFGKENKADWMKVFEDLITRGLKEILIVISDDFPGIIDAVKLAYPLADHQLCFVHLQRNVRKHMTKEDASAFNKSLDRLRISSSDFDEAVLKFKELCDGYLSKYPRFIKAISEKAEFYLAHMKYPEELRKHIYTTNAVESVNSMIEKARSKFRWILSVC</sequence>
<comment type="function">
    <text evidence="1 6">Required for the transposition of the insertion element.</text>
</comment>
<evidence type="ECO:0000313" key="8">
    <source>
        <dbReference type="Proteomes" id="UP000663623"/>
    </source>
</evidence>
<evidence type="ECO:0000256" key="1">
    <source>
        <dbReference type="ARBA" id="ARBA00002190"/>
    </source>
</evidence>
<comment type="similarity">
    <text evidence="2 6">Belongs to the transposase mutator family.</text>
</comment>
<dbReference type="Pfam" id="PF00872">
    <property type="entry name" value="Transposase_mut"/>
    <property type="match status" value="1"/>
</dbReference>
<dbReference type="Proteomes" id="UP000663623">
    <property type="component" value="Chromosome"/>
</dbReference>
<keyword evidence="3 6" id="KW-0815">Transposition</keyword>
<keyword evidence="5 6" id="KW-0233">DNA recombination</keyword>
<dbReference type="EMBL" id="AP024480">
    <property type="protein sequence ID" value="BCS80191.1"/>
    <property type="molecule type" value="Genomic_DNA"/>
</dbReference>
<gene>
    <name evidence="7" type="ORF">CaldiYA01_01510</name>
</gene>
<evidence type="ECO:0000256" key="2">
    <source>
        <dbReference type="ARBA" id="ARBA00010961"/>
    </source>
</evidence>
<keyword evidence="4 6" id="KW-0238">DNA-binding</keyword>
<dbReference type="PANTHER" id="PTHR33217">
    <property type="entry name" value="TRANSPOSASE FOR INSERTION SEQUENCE ELEMENT IS1081"/>
    <property type="match status" value="1"/>
</dbReference>
<keyword evidence="6" id="KW-0814">Transposable element</keyword>
<dbReference type="PROSITE" id="PS01007">
    <property type="entry name" value="TRANSPOSASE_MUTATOR"/>
    <property type="match status" value="1"/>
</dbReference>